<dbReference type="InterPro" id="IPR001810">
    <property type="entry name" value="F-box_dom"/>
</dbReference>
<dbReference type="FunFam" id="2.60.120.260:FF:000012">
    <property type="entry name" value="F-box only protein 2"/>
    <property type="match status" value="1"/>
</dbReference>
<reference evidence="5 6" key="1">
    <citation type="journal article" date="2021" name="G3 (Bethesda)">
        <title>Improved contiguity of the threespine stickleback genome using long-read sequencing.</title>
        <authorList>
            <person name="Nath S."/>
            <person name="Shaw D.E."/>
            <person name="White M.A."/>
        </authorList>
    </citation>
    <scope>NUCLEOTIDE SEQUENCE [LARGE SCALE GENOMIC DNA]</scope>
    <source>
        <strain evidence="5 6">Lake Benthic</strain>
    </source>
</reference>
<dbReference type="InterPro" id="IPR008979">
    <property type="entry name" value="Galactose-bd-like_sf"/>
</dbReference>
<dbReference type="Ensembl" id="ENSGACT00000016459.2">
    <property type="protein sequence ID" value="ENSGACP00000016427.2"/>
    <property type="gene ID" value="ENSGACG00000012425.2"/>
</dbReference>
<dbReference type="SMART" id="SM00256">
    <property type="entry name" value="FBOX"/>
    <property type="match status" value="1"/>
</dbReference>
<reference evidence="5" key="3">
    <citation type="submission" date="2025-09" db="UniProtKB">
        <authorList>
            <consortium name="Ensembl"/>
        </authorList>
    </citation>
    <scope>IDENTIFICATION</scope>
</reference>
<dbReference type="SUPFAM" id="SSF81383">
    <property type="entry name" value="F-box domain"/>
    <property type="match status" value="1"/>
</dbReference>
<dbReference type="Proteomes" id="UP000007635">
    <property type="component" value="Chromosome XII"/>
</dbReference>
<feature type="domain" description="FBA" evidence="4">
    <location>
        <begin position="116"/>
        <end position="293"/>
    </location>
</feature>
<dbReference type="PANTHER" id="PTHR12125">
    <property type="entry name" value="F-BOX ONLY PROTEIN 6-LIKE PROTEIN"/>
    <property type="match status" value="1"/>
</dbReference>
<dbReference type="PROSITE" id="PS50181">
    <property type="entry name" value="FBOX"/>
    <property type="match status" value="1"/>
</dbReference>
<reference evidence="5" key="2">
    <citation type="submission" date="2025-08" db="UniProtKB">
        <authorList>
            <consortium name="Ensembl"/>
        </authorList>
    </citation>
    <scope>IDENTIFICATION</scope>
</reference>
<evidence type="ECO:0000313" key="6">
    <source>
        <dbReference type="Proteomes" id="UP000007635"/>
    </source>
</evidence>
<feature type="domain" description="F-box" evidence="3">
    <location>
        <begin position="48"/>
        <end position="95"/>
    </location>
</feature>
<sequence length="297" mass="34076">MGSSQSSASAPGNDESSTSLPQDRSDVSSKSAPGGLRLSTTFGGADGLGQVLPVPLEILEEIFLHLPPHQVVGVCRSVCRQWEEVADSESLWKERCRREGYRPRDPSKMTKDWRLFYFLCKKRRNLLKNPKGEHGMTDWKIVENGGDGWCVDGVMVPHPKETVQLNFVTSYWMCRKSQLIDLEEEGYNPSFMDRFQPEIRISDWCAPRWDCGCEYNICVELLDEQKNPMQTFAPEKVYFEQWNDQSWTQITHVFQDYGPGVRYIHFIHGGKDTKYWAGRYGVRITDSCVEINPAMDS</sequence>
<dbReference type="GO" id="GO:0005737">
    <property type="term" value="C:cytoplasm"/>
    <property type="evidence" value="ECO:0007669"/>
    <property type="project" value="UniProtKB-ARBA"/>
</dbReference>
<dbReference type="SUPFAM" id="SSF49785">
    <property type="entry name" value="Galactose-binding domain-like"/>
    <property type="match status" value="1"/>
</dbReference>
<dbReference type="Gene3D" id="1.20.1280.50">
    <property type="match status" value="1"/>
</dbReference>
<dbReference type="GO" id="GO:0019005">
    <property type="term" value="C:SCF ubiquitin ligase complex"/>
    <property type="evidence" value="ECO:0007669"/>
    <property type="project" value="TreeGrafter"/>
</dbReference>
<dbReference type="InterPro" id="IPR036047">
    <property type="entry name" value="F-box-like_dom_sf"/>
</dbReference>
<evidence type="ECO:0000313" key="5">
    <source>
        <dbReference type="Ensembl" id="ENSGACP00000016427.2"/>
    </source>
</evidence>
<dbReference type="FunFam" id="1.20.1280.50:FF:000002">
    <property type="entry name" value="F-box only protein 44"/>
    <property type="match status" value="1"/>
</dbReference>
<keyword evidence="1" id="KW-0833">Ubl conjugation pathway</keyword>
<name>G3PFQ3_GASAC</name>
<dbReference type="InterPro" id="IPR039752">
    <property type="entry name" value="F-box_only"/>
</dbReference>
<dbReference type="Pfam" id="PF12937">
    <property type="entry name" value="F-box-like"/>
    <property type="match status" value="1"/>
</dbReference>
<protein>
    <submittedName>
        <fullName evidence="5">Uncharacterized protein</fullName>
    </submittedName>
</protein>
<dbReference type="PROSITE" id="PS51114">
    <property type="entry name" value="FBA"/>
    <property type="match status" value="1"/>
</dbReference>
<dbReference type="GO" id="GO:0061630">
    <property type="term" value="F:ubiquitin protein ligase activity"/>
    <property type="evidence" value="ECO:0007669"/>
    <property type="project" value="TreeGrafter"/>
</dbReference>
<dbReference type="SMART" id="SM01198">
    <property type="entry name" value="FBA"/>
    <property type="match status" value="1"/>
</dbReference>
<feature type="compositionally biased region" description="Polar residues" evidence="2">
    <location>
        <begin position="1"/>
        <end position="22"/>
    </location>
</feature>
<dbReference type="GeneTree" id="ENSGT00940000159408"/>
<evidence type="ECO:0000256" key="2">
    <source>
        <dbReference type="SAM" id="MobiDB-lite"/>
    </source>
</evidence>
<dbReference type="Pfam" id="PF04300">
    <property type="entry name" value="FBA"/>
    <property type="match status" value="1"/>
</dbReference>
<dbReference type="AlphaFoldDB" id="G3PFQ3"/>
<proteinExistence type="predicted"/>
<dbReference type="Gene3D" id="2.60.120.260">
    <property type="entry name" value="Galactose-binding domain-like"/>
    <property type="match status" value="1"/>
</dbReference>
<feature type="region of interest" description="Disordered" evidence="2">
    <location>
        <begin position="1"/>
        <end position="35"/>
    </location>
</feature>
<dbReference type="Bgee" id="ENSGACG00000012425">
    <property type="expression patterns" value="Expressed in embryo and 13 other cell types or tissues"/>
</dbReference>
<accession>G3PFQ3</accession>
<dbReference type="InterPro" id="IPR007397">
    <property type="entry name" value="F-box-assoc_dom"/>
</dbReference>
<keyword evidence="6" id="KW-1185">Reference proteome</keyword>
<dbReference type="GO" id="GO:0031146">
    <property type="term" value="P:SCF-dependent proteasomal ubiquitin-dependent protein catabolic process"/>
    <property type="evidence" value="ECO:0007669"/>
    <property type="project" value="TreeGrafter"/>
</dbReference>
<dbReference type="GO" id="GO:0036503">
    <property type="term" value="P:ERAD pathway"/>
    <property type="evidence" value="ECO:0007669"/>
    <property type="project" value="TreeGrafter"/>
</dbReference>
<evidence type="ECO:0000256" key="1">
    <source>
        <dbReference type="ARBA" id="ARBA00022786"/>
    </source>
</evidence>
<evidence type="ECO:0000259" key="3">
    <source>
        <dbReference type="PROSITE" id="PS50181"/>
    </source>
</evidence>
<organism evidence="5 6">
    <name type="scientific">Gasterosteus aculeatus aculeatus</name>
    <name type="common">three-spined stickleback</name>
    <dbReference type="NCBI Taxonomy" id="481459"/>
    <lineage>
        <taxon>Eukaryota</taxon>
        <taxon>Metazoa</taxon>
        <taxon>Chordata</taxon>
        <taxon>Craniata</taxon>
        <taxon>Vertebrata</taxon>
        <taxon>Euteleostomi</taxon>
        <taxon>Actinopterygii</taxon>
        <taxon>Neopterygii</taxon>
        <taxon>Teleostei</taxon>
        <taxon>Neoteleostei</taxon>
        <taxon>Acanthomorphata</taxon>
        <taxon>Eupercaria</taxon>
        <taxon>Perciformes</taxon>
        <taxon>Cottioidei</taxon>
        <taxon>Gasterosteales</taxon>
        <taxon>Gasterosteidae</taxon>
        <taxon>Gasterosteus</taxon>
    </lineage>
</organism>
<dbReference type="GO" id="GO:0006516">
    <property type="term" value="P:glycoprotein catabolic process"/>
    <property type="evidence" value="ECO:0007669"/>
    <property type="project" value="TreeGrafter"/>
</dbReference>
<evidence type="ECO:0000259" key="4">
    <source>
        <dbReference type="PROSITE" id="PS51114"/>
    </source>
</evidence>
<dbReference type="PANTHER" id="PTHR12125:SF12">
    <property type="entry name" value="F-BOX ONLY PROTEIN 6"/>
    <property type="match status" value="1"/>
</dbReference>